<evidence type="ECO:0000313" key="27">
    <source>
        <dbReference type="RefSeq" id="XP_017769110.1"/>
    </source>
</evidence>
<proteinExistence type="predicted"/>
<keyword evidence="6" id="KW-0813">Transport</keyword>
<feature type="compositionally biased region" description="Polar residues" evidence="23">
    <location>
        <begin position="1100"/>
        <end position="1109"/>
    </location>
</feature>
<sequence length="1109" mass="120481">MIELTVRTLDSQNHQFTVEEDITVAQFKEKIASTVNIPAETQRIIYCGRVLNDEAKLNEFDVNGKVVHLVERAPPSETQRSNNVSTASAQSPMGRGNAMYIGSMQIPVEPFDIVSPPPSQSLAASRLNVARRMLRRVEAILNILENPTARPADVVPPEEPQEEVTPVFEARVIVPRGDSAPLEETLLEAVQENLAQTSGRPTGSEEGAQAVTASSDAAADAMQSSSPEISPQGSTGSSTPDTTPISSSTEDLAAEVNREPQSSTTNNTTNANTTNTAERASRPSDMVELLDRLTRLQTRFAPFLERYQNFMREDAVVEQPNIRPTQLLITRVSEVFHLLGHAYHSLSDILLMVRNPPPRSLSCIPILIQHSAVLQAGFPIQVEAQINFGPENANENSSTPTSTTNGNATTANGNATNANVNGQATTTTPPSSGGGNARPNISINPNILSFQTIPIGIRTMRSASGGTNRQTGNAPAANASNAASSNNGSNPNVELFMEVTPDSITIDSLATTLLGGSNQGGEAGRANLAGAPPPELFQTFVQMANQFVNRGTNVANTAPASTQQSQTTSPQTPESALNQSGQNSQARGNTQTNPTTSTHTRSTPRPHVHLSQHAMQGFDPFLPCSSHHISHRRRAHLRNQSNNNNARAQTNGNTNNNFGRVYNIVQGVLSSLQNMYDRRASTGSNGTPPTTSASTATPNQPNFHQIFTNLSSASTTLPTNGDGSRGPTLADLLSAEFVHGEGIFNDLLMFLSQNLTIGDLVTLNSGRVEPFIRVRNELRTFVLDRILEGSPTPDNLERGVNKLLEEMQPFFDHLSQLPVQGDIDLVRSVKFLIGSKLRNIIMLAVSRSSTSVKSLYLKIQMLMHHICALILHASSNGQRGVEDLLMSILSRYMEGYIPQDVEQWTILAVRTQLQQFITNLRVPTSSLQQYIIRNVDSITATNVEQMETEEHVDQASSSSAVQINLGDSQNELPAVDVGSESWHGQVPNDWVPIISRDSQGQRRQNPQTPLSDAYLSGMPSKRRKIVTSPKPQGSLPQVIAESIRRAVVSTGLSTINNVEEVAQEAGDDLNIQSAYRELLRTRVQSNIQDNEDFTPDRFPNASNYFNKQQ</sequence>
<keyword evidence="8" id="KW-0964">Secreted</keyword>
<dbReference type="InterPro" id="IPR021925">
    <property type="entry name" value="BAG6"/>
</dbReference>
<dbReference type="Gene3D" id="3.10.20.90">
    <property type="entry name" value="Phosphatidylinositol 3-kinase Catalytic Subunit, Chain A, domain 1"/>
    <property type="match status" value="1"/>
</dbReference>
<feature type="compositionally biased region" description="Polar residues" evidence="23">
    <location>
        <begin position="996"/>
        <end position="1010"/>
    </location>
</feature>
<evidence type="ECO:0000256" key="2">
    <source>
        <dbReference type="ARBA" id="ARBA00004123"/>
    </source>
</evidence>
<evidence type="ECO:0000256" key="21">
    <source>
        <dbReference type="ARBA" id="ARBA00046003"/>
    </source>
</evidence>
<dbReference type="PANTHER" id="PTHR15204">
    <property type="entry name" value="LARGE PROLINE-RICH PROTEIN BAG6"/>
    <property type="match status" value="1"/>
</dbReference>
<feature type="compositionally biased region" description="Low complexity" evidence="23">
    <location>
        <begin position="264"/>
        <end position="277"/>
    </location>
</feature>
<dbReference type="InterPro" id="IPR029071">
    <property type="entry name" value="Ubiquitin-like_domsf"/>
</dbReference>
<keyword evidence="9" id="KW-0597">Phosphoprotein</keyword>
<feature type="region of interest" description="Disordered" evidence="23">
    <location>
        <begin position="557"/>
        <end position="607"/>
    </location>
</feature>
<keyword evidence="7" id="KW-0963">Cytoplasm</keyword>
<evidence type="ECO:0000256" key="6">
    <source>
        <dbReference type="ARBA" id="ARBA00022448"/>
    </source>
</evidence>
<dbReference type="Pfam" id="PF00240">
    <property type="entry name" value="ubiquitin"/>
    <property type="match status" value="1"/>
</dbReference>
<evidence type="ECO:0000313" key="26">
    <source>
        <dbReference type="RefSeq" id="XP_017769109.1"/>
    </source>
</evidence>
<gene>
    <name evidence="26 27" type="primary">LOC108557189</name>
</gene>
<dbReference type="InterPro" id="IPR000626">
    <property type="entry name" value="Ubiquitin-like_dom"/>
</dbReference>
<feature type="compositionally biased region" description="Polar residues" evidence="23">
    <location>
        <begin position="461"/>
        <end position="471"/>
    </location>
</feature>
<feature type="compositionally biased region" description="Low complexity" evidence="23">
    <location>
        <begin position="681"/>
        <end position="699"/>
    </location>
</feature>
<evidence type="ECO:0000256" key="10">
    <source>
        <dbReference type="ARBA" id="ARBA00022703"/>
    </source>
</evidence>
<evidence type="ECO:0000256" key="17">
    <source>
        <dbReference type="ARBA" id="ARBA00023186"/>
    </source>
</evidence>
<dbReference type="Pfam" id="PF12057">
    <property type="entry name" value="BAG6"/>
    <property type="match status" value="1"/>
</dbReference>
<keyword evidence="16" id="KW-0007">Acetylation</keyword>
<keyword evidence="14" id="KW-0391">Immunity</keyword>
<feature type="compositionally biased region" description="Low complexity" evidence="23">
    <location>
        <begin position="472"/>
        <end position="492"/>
    </location>
</feature>
<evidence type="ECO:0000256" key="11">
    <source>
        <dbReference type="ARBA" id="ARBA00022737"/>
    </source>
</evidence>
<evidence type="ECO:0000256" key="1">
    <source>
        <dbReference type="ARBA" id="ARBA00002067"/>
    </source>
</evidence>
<dbReference type="RefSeq" id="XP_017769110.1">
    <property type="nucleotide sequence ID" value="XM_017913621.1"/>
</dbReference>
<evidence type="ECO:0000256" key="7">
    <source>
        <dbReference type="ARBA" id="ARBA00022490"/>
    </source>
</evidence>
<feature type="compositionally biased region" description="Basic residues" evidence="23">
    <location>
        <begin position="628"/>
        <end position="637"/>
    </location>
</feature>
<dbReference type="SMART" id="SM00213">
    <property type="entry name" value="UBQ"/>
    <property type="match status" value="1"/>
</dbReference>
<protein>
    <recommendedName>
        <fullName evidence="5">Large proline-rich protein BAG6</fullName>
    </recommendedName>
    <alternativeName>
        <fullName evidence="20">BCL2-associated athanogene 6</fullName>
    </alternativeName>
    <alternativeName>
        <fullName evidence="19">HLA-B-associated transcript 3</fullName>
    </alternativeName>
</protein>
<dbReference type="RefSeq" id="XP_017769109.1">
    <property type="nucleotide sequence ID" value="XM_017913620.1"/>
</dbReference>
<evidence type="ECO:0000256" key="15">
    <source>
        <dbReference type="ARBA" id="ARBA00022871"/>
    </source>
</evidence>
<name>A0ABM1M3G0_NICVS</name>
<evidence type="ECO:0000256" key="16">
    <source>
        <dbReference type="ARBA" id="ARBA00022990"/>
    </source>
</evidence>
<evidence type="ECO:0000256" key="19">
    <source>
        <dbReference type="ARBA" id="ARBA00029739"/>
    </source>
</evidence>
<feature type="compositionally biased region" description="Low complexity" evidence="23">
    <location>
        <begin position="208"/>
        <end position="249"/>
    </location>
</feature>
<accession>A0ABM1M3G0</accession>
<dbReference type="SUPFAM" id="SSF54236">
    <property type="entry name" value="Ubiquitin-like"/>
    <property type="match status" value="1"/>
</dbReference>
<evidence type="ECO:0000256" key="3">
    <source>
        <dbReference type="ARBA" id="ARBA00004514"/>
    </source>
</evidence>
<feature type="region of interest" description="Disordered" evidence="23">
    <location>
        <begin position="996"/>
        <end position="1018"/>
    </location>
</feature>
<evidence type="ECO:0000256" key="12">
    <source>
        <dbReference type="ARBA" id="ARBA00022782"/>
    </source>
</evidence>
<evidence type="ECO:0000256" key="14">
    <source>
        <dbReference type="ARBA" id="ARBA00022859"/>
    </source>
</evidence>
<feature type="region of interest" description="Disordered" evidence="23">
    <location>
        <begin position="390"/>
        <end position="443"/>
    </location>
</feature>
<dbReference type="PROSITE" id="PS00299">
    <property type="entry name" value="UBIQUITIN_1"/>
    <property type="match status" value="1"/>
</dbReference>
<keyword evidence="11" id="KW-0677">Repeat</keyword>
<dbReference type="Proteomes" id="UP000695000">
    <property type="component" value="Unplaced"/>
</dbReference>
<evidence type="ECO:0000256" key="23">
    <source>
        <dbReference type="SAM" id="MobiDB-lite"/>
    </source>
</evidence>
<evidence type="ECO:0000256" key="22">
    <source>
        <dbReference type="ARBA" id="ARBA00046936"/>
    </source>
</evidence>
<feature type="region of interest" description="Disordered" evidence="23">
    <location>
        <begin position="196"/>
        <end position="284"/>
    </location>
</feature>
<dbReference type="GeneID" id="108557189"/>
<feature type="compositionally biased region" description="Low complexity" evidence="23">
    <location>
        <begin position="638"/>
        <end position="657"/>
    </location>
</feature>
<evidence type="ECO:0000256" key="9">
    <source>
        <dbReference type="ARBA" id="ARBA00022553"/>
    </source>
</evidence>
<evidence type="ECO:0000256" key="18">
    <source>
        <dbReference type="ARBA" id="ARBA00023242"/>
    </source>
</evidence>
<keyword evidence="15" id="KW-0744">Spermatogenesis</keyword>
<evidence type="ECO:0000256" key="5">
    <source>
        <dbReference type="ARBA" id="ARBA00021614"/>
    </source>
</evidence>
<comment type="subcellular location">
    <subcellularLocation>
        <location evidence="3">Cytoplasm</location>
        <location evidence="3">Cytosol</location>
    </subcellularLocation>
    <subcellularLocation>
        <location evidence="2">Nucleus</location>
    </subcellularLocation>
    <subcellularLocation>
        <location evidence="4">Secreted</location>
        <location evidence="4">Extracellular exosome</location>
    </subcellularLocation>
</comment>
<comment type="subunit">
    <text evidence="22">Component of the BAG6/BAT3 complex, also named BAT3 complex, at least composed of BAG6, UBL4A and GET4/TRC35. Interacts with GET4; the interaction is direct and localizes BAG6 in the cytosol. Interacts with UBL4A; the interaction is direct and required for UBL4A protein stability. Interacts with AIFM1. Interacts with HSPA2. Interacts with CTCFL. Interacts with p300/EP300. Interacts (via ubiquitin-like domain) with RNF126; required for BAG6-dependent ubiquitination of proteins mislocalized to the cytosol. Interacts (via ubiquitin-like domain) with SGTA; SGTA competes with RNF126 by binding the same region of BAG6, thereby promoting deubiquitination of BAG6-target proteins and rescuing them from degradation. Interacts with ricin A chain. Interacts with VCP and AMFR; both form the VCP/p97-AMFR/gp78 complex. Interacts with SYVN1. Interacts with USP13; the interaction is direct and may mediate UBL4A deubiquitination. Interacts with ZFAND2B. Interacts with KPNA2. Interacts with UBQLN4.</text>
</comment>
<keyword evidence="12" id="KW-0221">Differentiation</keyword>
<keyword evidence="13" id="KW-0156">Chromatin regulator</keyword>
<feature type="region of interest" description="Disordered" evidence="23">
    <location>
        <begin position="72"/>
        <end position="95"/>
    </location>
</feature>
<organism evidence="25 27">
    <name type="scientific">Nicrophorus vespilloides</name>
    <name type="common">Boreal carrion beetle</name>
    <dbReference type="NCBI Taxonomy" id="110193"/>
    <lineage>
        <taxon>Eukaryota</taxon>
        <taxon>Metazoa</taxon>
        <taxon>Ecdysozoa</taxon>
        <taxon>Arthropoda</taxon>
        <taxon>Hexapoda</taxon>
        <taxon>Insecta</taxon>
        <taxon>Pterygota</taxon>
        <taxon>Neoptera</taxon>
        <taxon>Endopterygota</taxon>
        <taxon>Coleoptera</taxon>
        <taxon>Polyphaga</taxon>
        <taxon>Staphyliniformia</taxon>
        <taxon>Silphidae</taxon>
        <taxon>Nicrophorinae</taxon>
        <taxon>Nicrophorus</taxon>
    </lineage>
</organism>
<feature type="compositionally biased region" description="Polar residues" evidence="23">
    <location>
        <begin position="76"/>
        <end position="91"/>
    </location>
</feature>
<keyword evidence="25" id="KW-1185">Reference proteome</keyword>
<comment type="function">
    <text evidence="21">Involved in DNA damage-induced apoptosis: following DNA damage, accumulates in the nucleus and forms a complex with p300/EP300, enhancing p300/EP300-mediated p53/TP53 acetylation leading to increase p53/TP53 transcriptional activity. When nuclear, may also act as a component of some chromatin regulator complex that regulates histone 3 'Lys-4' dimethylation (H3K4me2).</text>
</comment>
<feature type="compositionally biased region" description="Low complexity" evidence="23">
    <location>
        <begin position="557"/>
        <end position="576"/>
    </location>
</feature>
<dbReference type="CDD" id="cd01809">
    <property type="entry name" value="Ubl_BAG6"/>
    <property type="match status" value="1"/>
</dbReference>
<feature type="region of interest" description="Disordered" evidence="23">
    <location>
        <begin position="1087"/>
        <end position="1109"/>
    </location>
</feature>
<keyword evidence="18" id="KW-0539">Nucleus</keyword>
<comment type="function">
    <text evidence="1">Released extracellularly via exosomes, it is a ligand of the natural killer/NK cells receptor NCR3 and stimulates NK cells cytotoxicity. It may thereby trigger NK cells cytotoxicity against neighboring tumor cells and immature myeloid dendritic cells (DC).</text>
</comment>
<feature type="compositionally biased region" description="Low complexity" evidence="23">
    <location>
        <begin position="589"/>
        <end position="601"/>
    </location>
</feature>
<dbReference type="PANTHER" id="PTHR15204:SF0">
    <property type="entry name" value="LARGE PROLINE-RICH PROTEIN BAG6"/>
    <property type="match status" value="1"/>
</dbReference>
<evidence type="ECO:0000313" key="25">
    <source>
        <dbReference type="Proteomes" id="UP000695000"/>
    </source>
</evidence>
<dbReference type="PROSITE" id="PS50053">
    <property type="entry name" value="UBIQUITIN_2"/>
    <property type="match status" value="1"/>
</dbReference>
<keyword evidence="17" id="KW-0143">Chaperone</keyword>
<evidence type="ECO:0000256" key="4">
    <source>
        <dbReference type="ARBA" id="ARBA00004550"/>
    </source>
</evidence>
<keyword evidence="10" id="KW-0053">Apoptosis</keyword>
<evidence type="ECO:0000259" key="24">
    <source>
        <dbReference type="PROSITE" id="PS50053"/>
    </source>
</evidence>
<feature type="compositionally biased region" description="Low complexity" evidence="23">
    <location>
        <begin position="392"/>
        <end position="431"/>
    </location>
</feature>
<feature type="region of interest" description="Disordered" evidence="23">
    <location>
        <begin position="678"/>
        <end position="700"/>
    </location>
</feature>
<dbReference type="InterPro" id="IPR019954">
    <property type="entry name" value="Ubiquitin_CS"/>
</dbReference>
<feature type="domain" description="Ubiquitin-like" evidence="24">
    <location>
        <begin position="2"/>
        <end position="63"/>
    </location>
</feature>
<reference evidence="26 27" key="1">
    <citation type="submission" date="2025-05" db="UniProtKB">
        <authorList>
            <consortium name="RefSeq"/>
        </authorList>
    </citation>
    <scope>IDENTIFICATION</scope>
    <source>
        <tissue evidence="26 27">Whole Larva</tissue>
    </source>
</reference>
<feature type="compositionally biased region" description="Polar residues" evidence="23">
    <location>
        <begin position="577"/>
        <end position="588"/>
    </location>
</feature>
<evidence type="ECO:0000256" key="20">
    <source>
        <dbReference type="ARBA" id="ARBA00030033"/>
    </source>
</evidence>
<feature type="region of interest" description="Disordered" evidence="23">
    <location>
        <begin position="461"/>
        <end position="494"/>
    </location>
</feature>
<evidence type="ECO:0000256" key="13">
    <source>
        <dbReference type="ARBA" id="ARBA00022853"/>
    </source>
</evidence>
<evidence type="ECO:0000256" key="8">
    <source>
        <dbReference type="ARBA" id="ARBA00022525"/>
    </source>
</evidence>
<feature type="region of interest" description="Disordered" evidence="23">
    <location>
        <begin position="619"/>
        <end position="657"/>
    </location>
</feature>